<reference evidence="2" key="1">
    <citation type="submission" date="2020-11" db="EMBL/GenBank/DDBJ databases">
        <title>Adaptations for nitrogen fixation in a non-lichenized fungal sporocarp promotes dispersal by wood-feeding termites.</title>
        <authorList>
            <consortium name="DOE Joint Genome Institute"/>
            <person name="Koch R.A."/>
            <person name="Yoon G."/>
            <person name="Arayal U."/>
            <person name="Lail K."/>
            <person name="Amirebrahimi M."/>
            <person name="Labutti K."/>
            <person name="Lipzen A."/>
            <person name="Riley R."/>
            <person name="Barry K."/>
            <person name="Henrissat B."/>
            <person name="Grigoriev I.V."/>
            <person name="Herr J.R."/>
            <person name="Aime M.C."/>
        </authorList>
    </citation>
    <scope>NUCLEOTIDE SEQUENCE</scope>
    <source>
        <strain evidence="2">MCA 3950</strain>
    </source>
</reference>
<dbReference type="GeneID" id="66112504"/>
<dbReference type="Proteomes" id="UP000812287">
    <property type="component" value="Unassembled WGS sequence"/>
</dbReference>
<dbReference type="AlphaFoldDB" id="A0A9P7W5J8"/>
<sequence>MSINEKHTISSFFSPSARRERHSSTQAGACNSAPPSPLCHQKETSNSGTYFVEETRWVGGGRAQGRGIGMVSVMAVHVGKWLFHLISSAHPLCKSESHCLNLWYPYHFIYAASHPVLLTVYPTNDIAEEKASISCLAEESGGPHDIEPIVPAVETKFVVNPMPGRDAVGLDADLANCHIMRYWHLSVLESTRSLWRHVTWNTVIPVLVERLRKEIYVDNVQLFFLRAREALSK</sequence>
<comment type="caution">
    <text evidence="2">The sequence shown here is derived from an EMBL/GenBank/DDBJ whole genome shotgun (WGS) entry which is preliminary data.</text>
</comment>
<evidence type="ECO:0000313" key="2">
    <source>
        <dbReference type="EMBL" id="KAG7451691.1"/>
    </source>
</evidence>
<keyword evidence="3" id="KW-1185">Reference proteome</keyword>
<accession>A0A9P7W5J8</accession>
<organism evidence="2 3">
    <name type="scientific">Guyanagaster necrorhizus</name>
    <dbReference type="NCBI Taxonomy" id="856835"/>
    <lineage>
        <taxon>Eukaryota</taxon>
        <taxon>Fungi</taxon>
        <taxon>Dikarya</taxon>
        <taxon>Basidiomycota</taxon>
        <taxon>Agaricomycotina</taxon>
        <taxon>Agaricomycetes</taxon>
        <taxon>Agaricomycetidae</taxon>
        <taxon>Agaricales</taxon>
        <taxon>Marasmiineae</taxon>
        <taxon>Physalacriaceae</taxon>
        <taxon>Guyanagaster</taxon>
    </lineage>
</organism>
<evidence type="ECO:0000256" key="1">
    <source>
        <dbReference type="SAM" id="MobiDB-lite"/>
    </source>
</evidence>
<feature type="region of interest" description="Disordered" evidence="1">
    <location>
        <begin position="1"/>
        <end position="43"/>
    </location>
</feature>
<dbReference type="RefSeq" id="XP_043045191.1">
    <property type="nucleotide sequence ID" value="XM_043190207.1"/>
</dbReference>
<dbReference type="EMBL" id="MU250524">
    <property type="protein sequence ID" value="KAG7451691.1"/>
    <property type="molecule type" value="Genomic_DNA"/>
</dbReference>
<name>A0A9P7W5J8_9AGAR</name>
<gene>
    <name evidence="2" type="ORF">BT62DRAFT_990176</name>
</gene>
<protein>
    <submittedName>
        <fullName evidence="2">Uncharacterized protein</fullName>
    </submittedName>
</protein>
<evidence type="ECO:0000313" key="3">
    <source>
        <dbReference type="Proteomes" id="UP000812287"/>
    </source>
</evidence>
<proteinExistence type="predicted"/>